<evidence type="ECO:0000313" key="2">
    <source>
        <dbReference type="EMBL" id="GBP65145.1"/>
    </source>
</evidence>
<evidence type="ECO:0000256" key="1">
    <source>
        <dbReference type="SAM" id="MobiDB-lite"/>
    </source>
</evidence>
<organism evidence="2 3">
    <name type="scientific">Eumeta variegata</name>
    <name type="common">Bagworm moth</name>
    <name type="synonym">Eumeta japonica</name>
    <dbReference type="NCBI Taxonomy" id="151549"/>
    <lineage>
        <taxon>Eukaryota</taxon>
        <taxon>Metazoa</taxon>
        <taxon>Ecdysozoa</taxon>
        <taxon>Arthropoda</taxon>
        <taxon>Hexapoda</taxon>
        <taxon>Insecta</taxon>
        <taxon>Pterygota</taxon>
        <taxon>Neoptera</taxon>
        <taxon>Endopterygota</taxon>
        <taxon>Lepidoptera</taxon>
        <taxon>Glossata</taxon>
        <taxon>Ditrysia</taxon>
        <taxon>Tineoidea</taxon>
        <taxon>Psychidae</taxon>
        <taxon>Oiketicinae</taxon>
        <taxon>Eumeta</taxon>
    </lineage>
</organism>
<gene>
    <name evidence="2" type="ORF">EVAR_29809_1</name>
</gene>
<proteinExistence type="predicted"/>
<reference evidence="2 3" key="1">
    <citation type="journal article" date="2019" name="Commun. Biol.">
        <title>The bagworm genome reveals a unique fibroin gene that provides high tensile strength.</title>
        <authorList>
            <person name="Kono N."/>
            <person name="Nakamura H."/>
            <person name="Ohtoshi R."/>
            <person name="Tomita M."/>
            <person name="Numata K."/>
            <person name="Arakawa K."/>
        </authorList>
    </citation>
    <scope>NUCLEOTIDE SEQUENCE [LARGE SCALE GENOMIC DNA]</scope>
</reference>
<accession>A0A4C1XSF1</accession>
<keyword evidence="3" id="KW-1185">Reference proteome</keyword>
<protein>
    <submittedName>
        <fullName evidence="2">Uncharacterized protein</fullName>
    </submittedName>
</protein>
<feature type="region of interest" description="Disordered" evidence="1">
    <location>
        <begin position="28"/>
        <end position="70"/>
    </location>
</feature>
<comment type="caution">
    <text evidence="2">The sequence shown here is derived from an EMBL/GenBank/DDBJ whole genome shotgun (WGS) entry which is preliminary data.</text>
</comment>
<name>A0A4C1XSF1_EUMVA</name>
<dbReference type="Proteomes" id="UP000299102">
    <property type="component" value="Unassembled WGS sequence"/>
</dbReference>
<sequence length="70" mass="7734">MTLSHRQPIAEERSRRAAYCEWRVPAVLAPGKSSPPSARPATRPPPPSAAARLAMRGSRRLPAHRDARRV</sequence>
<evidence type="ECO:0000313" key="3">
    <source>
        <dbReference type="Proteomes" id="UP000299102"/>
    </source>
</evidence>
<dbReference type="AlphaFoldDB" id="A0A4C1XSF1"/>
<dbReference type="EMBL" id="BGZK01000920">
    <property type="protein sequence ID" value="GBP65145.1"/>
    <property type="molecule type" value="Genomic_DNA"/>
</dbReference>